<evidence type="ECO:0000313" key="1">
    <source>
        <dbReference type="EMBL" id="MBS2548809.1"/>
    </source>
</evidence>
<dbReference type="Proteomes" id="UP000730482">
    <property type="component" value="Unassembled WGS sequence"/>
</dbReference>
<gene>
    <name evidence="1" type="ORF">KGQ19_18240</name>
</gene>
<keyword evidence="2" id="KW-1185">Reference proteome</keyword>
<sequence length="72" mass="7285">MASSIAEVLGLSCLTVAAFLIAAPLGWAVAGVALLLIGQALDGVDSAEAARRAVSTVCGQRRRTADTERGES</sequence>
<accession>A0ABS5KRZ7</accession>
<protein>
    <submittedName>
        <fullName evidence="1">Uncharacterized protein</fullName>
    </submittedName>
</protein>
<proteinExistence type="predicted"/>
<dbReference type="RefSeq" id="WP_212010387.1">
    <property type="nucleotide sequence ID" value="NZ_JAAFYZ010000056.1"/>
</dbReference>
<dbReference type="EMBL" id="JAAFYZ010000056">
    <property type="protein sequence ID" value="MBS2548809.1"/>
    <property type="molecule type" value="Genomic_DNA"/>
</dbReference>
<evidence type="ECO:0000313" key="2">
    <source>
        <dbReference type="Proteomes" id="UP000730482"/>
    </source>
</evidence>
<name>A0ABS5KRZ7_9ACTN</name>
<comment type="caution">
    <text evidence="1">The sequence shown here is derived from an EMBL/GenBank/DDBJ whole genome shotgun (WGS) entry which is preliminary data.</text>
</comment>
<organism evidence="1 2">
    <name type="scientific">Catenulispora pinistramenti</name>
    <dbReference type="NCBI Taxonomy" id="2705254"/>
    <lineage>
        <taxon>Bacteria</taxon>
        <taxon>Bacillati</taxon>
        <taxon>Actinomycetota</taxon>
        <taxon>Actinomycetes</taxon>
        <taxon>Catenulisporales</taxon>
        <taxon>Catenulisporaceae</taxon>
        <taxon>Catenulispora</taxon>
    </lineage>
</organism>
<reference evidence="1 2" key="1">
    <citation type="submission" date="2020-02" db="EMBL/GenBank/DDBJ databases">
        <title>Acidophilic actinobacteria isolated from forest soil.</title>
        <authorList>
            <person name="Golinska P."/>
        </authorList>
    </citation>
    <scope>NUCLEOTIDE SEQUENCE [LARGE SCALE GENOMIC DNA]</scope>
    <source>
        <strain evidence="1 2">NL8</strain>
    </source>
</reference>